<sequence length="171" mass="19070">MAALPLSPCSLSLQRRKEREKPVHHERPTTTFTDFTTINPPWIKPSPPVATPKPPSRRQSHHHSTPMPEHQLPQASILTMSRTSAAVHRPRRLEPVDHQAASSNRPAINSTCVVPSPCVARALHHRAQQLFNSTKLPSIHGSSPSIPHRPPLEALCLIRNIVMLTTRLKLI</sequence>
<evidence type="ECO:0000313" key="3">
    <source>
        <dbReference type="Proteomes" id="UP001457282"/>
    </source>
</evidence>
<feature type="compositionally biased region" description="Polar residues" evidence="1">
    <location>
        <begin position="73"/>
        <end position="84"/>
    </location>
</feature>
<dbReference type="AlphaFoldDB" id="A0AAW1WFC5"/>
<organism evidence="2 3">
    <name type="scientific">Rubus argutus</name>
    <name type="common">Southern blackberry</name>
    <dbReference type="NCBI Taxonomy" id="59490"/>
    <lineage>
        <taxon>Eukaryota</taxon>
        <taxon>Viridiplantae</taxon>
        <taxon>Streptophyta</taxon>
        <taxon>Embryophyta</taxon>
        <taxon>Tracheophyta</taxon>
        <taxon>Spermatophyta</taxon>
        <taxon>Magnoliopsida</taxon>
        <taxon>eudicotyledons</taxon>
        <taxon>Gunneridae</taxon>
        <taxon>Pentapetalae</taxon>
        <taxon>rosids</taxon>
        <taxon>fabids</taxon>
        <taxon>Rosales</taxon>
        <taxon>Rosaceae</taxon>
        <taxon>Rosoideae</taxon>
        <taxon>Rosoideae incertae sedis</taxon>
        <taxon>Rubus</taxon>
    </lineage>
</organism>
<evidence type="ECO:0000256" key="1">
    <source>
        <dbReference type="SAM" id="MobiDB-lite"/>
    </source>
</evidence>
<accession>A0AAW1WFC5</accession>
<evidence type="ECO:0000313" key="2">
    <source>
        <dbReference type="EMBL" id="KAK9922631.1"/>
    </source>
</evidence>
<feature type="compositionally biased region" description="Low complexity" evidence="1">
    <location>
        <begin position="1"/>
        <end position="13"/>
    </location>
</feature>
<feature type="region of interest" description="Disordered" evidence="1">
    <location>
        <begin position="1"/>
        <end position="102"/>
    </location>
</feature>
<name>A0AAW1WFC5_RUBAR</name>
<proteinExistence type="predicted"/>
<gene>
    <name evidence="2" type="ORF">M0R45_031086</name>
</gene>
<comment type="caution">
    <text evidence="2">The sequence shown here is derived from an EMBL/GenBank/DDBJ whole genome shotgun (WGS) entry which is preliminary data.</text>
</comment>
<protein>
    <submittedName>
        <fullName evidence="2">Uncharacterized protein</fullName>
    </submittedName>
</protein>
<reference evidence="2 3" key="1">
    <citation type="journal article" date="2023" name="G3 (Bethesda)">
        <title>A chromosome-length genome assembly and annotation of blackberry (Rubus argutus, cv. 'Hillquist').</title>
        <authorList>
            <person name="Bruna T."/>
            <person name="Aryal R."/>
            <person name="Dudchenko O."/>
            <person name="Sargent D.J."/>
            <person name="Mead D."/>
            <person name="Buti M."/>
            <person name="Cavallini A."/>
            <person name="Hytonen T."/>
            <person name="Andres J."/>
            <person name="Pham M."/>
            <person name="Weisz D."/>
            <person name="Mascagni F."/>
            <person name="Usai G."/>
            <person name="Natali L."/>
            <person name="Bassil N."/>
            <person name="Fernandez G.E."/>
            <person name="Lomsadze A."/>
            <person name="Armour M."/>
            <person name="Olukolu B."/>
            <person name="Poorten T."/>
            <person name="Britton C."/>
            <person name="Davik J."/>
            <person name="Ashrafi H."/>
            <person name="Aiden E.L."/>
            <person name="Borodovsky M."/>
            <person name="Worthington M."/>
        </authorList>
    </citation>
    <scope>NUCLEOTIDE SEQUENCE [LARGE SCALE GENOMIC DNA]</scope>
    <source>
        <strain evidence="2">PI 553951</strain>
    </source>
</reference>
<dbReference type="Proteomes" id="UP001457282">
    <property type="component" value="Unassembled WGS sequence"/>
</dbReference>
<feature type="compositionally biased region" description="Pro residues" evidence="1">
    <location>
        <begin position="42"/>
        <end position="54"/>
    </location>
</feature>
<feature type="compositionally biased region" description="Basic and acidic residues" evidence="1">
    <location>
        <begin position="15"/>
        <end position="28"/>
    </location>
</feature>
<feature type="compositionally biased region" description="Basic residues" evidence="1">
    <location>
        <begin position="55"/>
        <end position="64"/>
    </location>
</feature>
<dbReference type="EMBL" id="JBEDUW010000006">
    <property type="protein sequence ID" value="KAK9922631.1"/>
    <property type="molecule type" value="Genomic_DNA"/>
</dbReference>
<keyword evidence="3" id="KW-1185">Reference proteome</keyword>